<reference evidence="1 2" key="1">
    <citation type="submission" date="2018-03" db="EMBL/GenBank/DDBJ databases">
        <title>Genomic Encyclopedia of Archaeal and Bacterial Type Strains, Phase II (KMG-II): from individual species to whole genera.</title>
        <authorList>
            <person name="Goeker M."/>
        </authorList>
    </citation>
    <scope>NUCLEOTIDE SEQUENCE [LARGE SCALE GENOMIC DNA]</scope>
    <source>
        <strain evidence="1 2">DSM 28229</strain>
    </source>
</reference>
<keyword evidence="2" id="KW-1185">Reference proteome</keyword>
<dbReference type="EMBL" id="QGDO01000001">
    <property type="protein sequence ID" value="PWJ44966.1"/>
    <property type="molecule type" value="Genomic_DNA"/>
</dbReference>
<protein>
    <submittedName>
        <fullName evidence="1">Uncharacterized protein</fullName>
    </submittedName>
</protein>
<comment type="caution">
    <text evidence="1">The sequence shown here is derived from an EMBL/GenBank/DDBJ whole genome shotgun (WGS) entry which is preliminary data.</text>
</comment>
<evidence type="ECO:0000313" key="1">
    <source>
        <dbReference type="EMBL" id="PWJ44966.1"/>
    </source>
</evidence>
<proteinExistence type="predicted"/>
<dbReference type="Proteomes" id="UP000245535">
    <property type="component" value="Unassembled WGS sequence"/>
</dbReference>
<organism evidence="1 2">
    <name type="scientific">Sediminitomix flava</name>
    <dbReference type="NCBI Taxonomy" id="379075"/>
    <lineage>
        <taxon>Bacteria</taxon>
        <taxon>Pseudomonadati</taxon>
        <taxon>Bacteroidota</taxon>
        <taxon>Cytophagia</taxon>
        <taxon>Cytophagales</taxon>
        <taxon>Flammeovirgaceae</taxon>
        <taxon>Sediminitomix</taxon>
    </lineage>
</organism>
<name>A0A315ZHA5_SEDFL</name>
<dbReference type="RefSeq" id="WP_109616427.1">
    <property type="nucleotide sequence ID" value="NZ_QGDO01000001.1"/>
</dbReference>
<gene>
    <name evidence="1" type="ORF">BC781_1011362</name>
</gene>
<dbReference type="AlphaFoldDB" id="A0A315ZHA5"/>
<accession>A0A315ZHA5</accession>
<evidence type="ECO:0000313" key="2">
    <source>
        <dbReference type="Proteomes" id="UP000245535"/>
    </source>
</evidence>
<dbReference type="OrthoDB" id="853687at2"/>
<sequence>MKGIAINTIRVGLVYRLTNFSETFDFEVLEALEEDNFQLKDLHTLERYELNDLIRYGMGEDFEIIELEEGI</sequence>